<dbReference type="PROSITE" id="PS50883">
    <property type="entry name" value="EAL"/>
    <property type="match status" value="1"/>
</dbReference>
<dbReference type="Proteomes" id="UP000000289">
    <property type="component" value="Chromosome"/>
</dbReference>
<evidence type="ECO:0000313" key="6">
    <source>
        <dbReference type="Proteomes" id="UP000000289"/>
    </source>
</evidence>
<dbReference type="EMBL" id="FR877557">
    <property type="protein sequence ID" value="CCC30638.1"/>
    <property type="molecule type" value="Genomic_DNA"/>
</dbReference>
<gene>
    <name evidence="5" type="ordered locus">SBG_1558</name>
</gene>
<dbReference type="AlphaFoldDB" id="A0A0K0HB79"/>
<dbReference type="Pfam" id="PF00563">
    <property type="entry name" value="EAL"/>
    <property type="match status" value="1"/>
</dbReference>
<dbReference type="KEGG" id="sbg:SBG_1558"/>
<dbReference type="RefSeq" id="WP_001268391.1">
    <property type="nucleotide sequence ID" value="NC_015761.1"/>
</dbReference>
<dbReference type="InterPro" id="IPR035919">
    <property type="entry name" value="EAL_sf"/>
</dbReference>
<comment type="subunit">
    <text evidence="2">Interacts with FlhD in the FlhC(2)FlhD(4) heterohexamer, inhibiting its ability to activate transcription.</text>
</comment>
<evidence type="ECO:0000313" key="5">
    <source>
        <dbReference type="EMBL" id="CCC30638.1"/>
    </source>
</evidence>
<evidence type="ECO:0000259" key="4">
    <source>
        <dbReference type="PROSITE" id="PS50883"/>
    </source>
</evidence>
<evidence type="ECO:0000256" key="2">
    <source>
        <dbReference type="ARBA" id="ARBA00011576"/>
    </source>
</evidence>
<dbReference type="GeneID" id="44980560"/>
<organism evidence="5 6">
    <name type="scientific">Salmonella bongori (strain ATCC 43975 / DSM 13772 / NCTC 12419)</name>
    <dbReference type="NCBI Taxonomy" id="218493"/>
    <lineage>
        <taxon>Bacteria</taxon>
        <taxon>Pseudomonadati</taxon>
        <taxon>Pseudomonadota</taxon>
        <taxon>Gammaproteobacteria</taxon>
        <taxon>Enterobacterales</taxon>
        <taxon>Enterobacteriaceae</taxon>
        <taxon>Salmonella</taxon>
    </lineage>
</organism>
<evidence type="ECO:0000256" key="3">
    <source>
        <dbReference type="ARBA" id="ARBA00018009"/>
    </source>
</evidence>
<sequence length="236" mass="26538">MRYFFIAEPIRGMAGELLGVEIIARFASSVVRPLHPDFVISSWDSVQKRHFLLDQLQAIASKRCWFIRHGLFCTINIDRDMAQFALQDKEIRTLLHNLLFVGLQVAERFSCHDTASIEPLIYALHEQPNPLWLGNLGAGEASVASLVWGGFSGVKLDRGFFVSQSEKSTFPLLVKHIRHYCDTLVVDGVENARYLSELKAAGVQALQGTLFPGVVLEEIDSLLFTARRVNPLRETI</sequence>
<name>A0A0K0HB79_SALBC</name>
<reference evidence="5 6" key="1">
    <citation type="journal article" date="2011" name="PLoS Pathog.">
        <title>Salmonella bongori provides insights into the evolution of the Salmonellae.</title>
        <authorList>
            <person name="Fookes M."/>
            <person name="Schroeder G.N."/>
            <person name="Langridge G.C."/>
            <person name="Blondel C.J."/>
            <person name="Mammina C."/>
            <person name="Connor T.R."/>
            <person name="Seth-Smith H."/>
            <person name="Vernikos G.S."/>
            <person name="Robinson K.S."/>
            <person name="Sanders M."/>
            <person name="Petty N.K."/>
            <person name="Kingsley R.A."/>
            <person name="Baumler A.J."/>
            <person name="Nuccio S.P."/>
            <person name="Contreras I."/>
            <person name="Santiviago C.A."/>
            <person name="Maskell D."/>
            <person name="Barrow P."/>
            <person name="Humphrey T."/>
            <person name="Nastasi A."/>
            <person name="Roberts M."/>
            <person name="Frankel G."/>
            <person name="Parkhill J."/>
            <person name="Dougan G."/>
            <person name="Thomson N.R."/>
        </authorList>
    </citation>
    <scope>NUCLEOTIDE SEQUENCE [LARGE SCALE GENOMIC DNA]</scope>
    <source>
        <strain evidence="6">ATCC 43975 / DSM 13772 / NCTC 12419</strain>
    </source>
</reference>
<dbReference type="InterPro" id="IPR001633">
    <property type="entry name" value="EAL_dom"/>
</dbReference>
<feature type="domain" description="EAL" evidence="4">
    <location>
        <begin position="1"/>
        <end position="228"/>
    </location>
</feature>
<evidence type="ECO:0000256" key="1">
    <source>
        <dbReference type="ARBA" id="ARBA00010927"/>
    </source>
</evidence>
<dbReference type="Gene3D" id="3.20.20.450">
    <property type="entry name" value="EAL domain"/>
    <property type="match status" value="1"/>
</dbReference>
<dbReference type="SUPFAM" id="SSF141868">
    <property type="entry name" value="EAL domain-like"/>
    <property type="match status" value="1"/>
</dbReference>
<dbReference type="eggNOG" id="COG2200">
    <property type="taxonomic scope" value="Bacteria"/>
</dbReference>
<protein>
    <recommendedName>
        <fullName evidence="3">Anti-FlhC(2)FlhD(4) factor YdiV</fullName>
    </recommendedName>
</protein>
<accession>A0A0K0HB79</accession>
<proteinExistence type="inferred from homology"/>
<comment type="similarity">
    <text evidence="1">Belongs to the YdiV family.</text>
</comment>